<sequence>MKREIEDEELGRLVLQVNVHAKNFIFRTKIDAIYITIPPHVTLKETKEVIEKMRDKLIASQKHTPRTLIDLNYRIEAKYFNLSLVTGTHKKFLAHSQLGNTEIVCPPDTDFNNEKLQIWLKKIIEEALRKNAKTILPPHLSALSAHYKLPFREVKINSSHGRWGSCSVKKVINLSFYILLLPQHLIDYILLHELCHTCEMNHSNRFWALLNNFTDGKALALRQELKKYKTDIIQNNYPLPKN</sequence>
<evidence type="ECO:0000313" key="2">
    <source>
        <dbReference type="EMBL" id="KAA6330702.1"/>
    </source>
</evidence>
<dbReference type="EMBL" id="SNRY01001468">
    <property type="protein sequence ID" value="KAA6330702.1"/>
    <property type="molecule type" value="Genomic_DNA"/>
</dbReference>
<dbReference type="Pfam" id="PF01863">
    <property type="entry name" value="YgjP-like"/>
    <property type="match status" value="1"/>
</dbReference>
<dbReference type="CDD" id="cd07344">
    <property type="entry name" value="M48_yhfN_like"/>
    <property type="match status" value="1"/>
</dbReference>
<dbReference type="PANTHER" id="PTHR30399:SF1">
    <property type="entry name" value="UTP PYROPHOSPHATASE"/>
    <property type="match status" value="1"/>
</dbReference>
<proteinExistence type="predicted"/>
<accession>A0A5J4RAI6</accession>
<feature type="domain" description="YgjP-like metallopeptidase" evidence="1">
    <location>
        <begin position="22"/>
        <end position="227"/>
    </location>
</feature>
<dbReference type="Gene3D" id="3.30.2010.10">
    <property type="entry name" value="Metalloproteases ('zincins'), catalytic domain"/>
    <property type="match status" value="1"/>
</dbReference>
<gene>
    <name evidence="2" type="ORF">EZS27_020617</name>
</gene>
<dbReference type="AlphaFoldDB" id="A0A5J4RAI6"/>
<organism evidence="2">
    <name type="scientific">termite gut metagenome</name>
    <dbReference type="NCBI Taxonomy" id="433724"/>
    <lineage>
        <taxon>unclassified sequences</taxon>
        <taxon>metagenomes</taxon>
        <taxon>organismal metagenomes</taxon>
    </lineage>
</organism>
<protein>
    <recommendedName>
        <fullName evidence="1">YgjP-like metallopeptidase domain-containing protein</fullName>
    </recommendedName>
</protein>
<dbReference type="InterPro" id="IPR053136">
    <property type="entry name" value="UTP_pyrophosphatase-like"/>
</dbReference>
<evidence type="ECO:0000259" key="1">
    <source>
        <dbReference type="Pfam" id="PF01863"/>
    </source>
</evidence>
<name>A0A5J4RAI6_9ZZZZ</name>
<comment type="caution">
    <text evidence="2">The sequence shown here is derived from an EMBL/GenBank/DDBJ whole genome shotgun (WGS) entry which is preliminary data.</text>
</comment>
<dbReference type="InterPro" id="IPR002725">
    <property type="entry name" value="YgjP-like_metallopeptidase"/>
</dbReference>
<reference evidence="2" key="1">
    <citation type="submission" date="2019-03" db="EMBL/GenBank/DDBJ databases">
        <title>Single cell metagenomics reveals metabolic interactions within the superorganism composed of flagellate Streblomastix strix and complex community of Bacteroidetes bacteria on its surface.</title>
        <authorList>
            <person name="Treitli S.C."/>
            <person name="Kolisko M."/>
            <person name="Husnik F."/>
            <person name="Keeling P."/>
            <person name="Hampl V."/>
        </authorList>
    </citation>
    <scope>NUCLEOTIDE SEQUENCE</scope>
    <source>
        <strain evidence="2">STM</strain>
    </source>
</reference>
<dbReference type="PANTHER" id="PTHR30399">
    <property type="entry name" value="UNCHARACTERIZED PROTEIN YGJP"/>
    <property type="match status" value="1"/>
</dbReference>